<sequence>REDVYSYEYEDGPGPDLKNLAFDTKNRSKTPWNSRIIDLLLGELRRRGDEERWPFARSEAYFRKILRDRYKRLRTVWTCAQPKVTAKGVLETPAEVEERLIAKKDELLKVTRQTTRRRNTDDKEEDLPAWQWLQQLVKTLGECGMSSEESDLENDIETVLRVKNMVWRRAVERELDIVDHQRLADDDIF</sequence>
<organism evidence="1 2">
    <name type="scientific">Suillus discolor</name>
    <dbReference type="NCBI Taxonomy" id="1912936"/>
    <lineage>
        <taxon>Eukaryota</taxon>
        <taxon>Fungi</taxon>
        <taxon>Dikarya</taxon>
        <taxon>Basidiomycota</taxon>
        <taxon>Agaricomycotina</taxon>
        <taxon>Agaricomycetes</taxon>
        <taxon>Agaricomycetidae</taxon>
        <taxon>Boletales</taxon>
        <taxon>Suillineae</taxon>
        <taxon>Suillaceae</taxon>
        <taxon>Suillus</taxon>
    </lineage>
</organism>
<gene>
    <name evidence="1" type="ORF">F5147DRAFT_547243</name>
</gene>
<name>A0A9P7JN36_9AGAM</name>
<dbReference type="AlphaFoldDB" id="A0A9P7JN36"/>
<reference evidence="1" key="1">
    <citation type="journal article" date="2020" name="New Phytol.">
        <title>Comparative genomics reveals dynamic genome evolution in host specialist ectomycorrhizal fungi.</title>
        <authorList>
            <person name="Lofgren L.A."/>
            <person name="Nguyen N.H."/>
            <person name="Vilgalys R."/>
            <person name="Ruytinx J."/>
            <person name="Liao H.L."/>
            <person name="Branco S."/>
            <person name="Kuo A."/>
            <person name="LaButti K."/>
            <person name="Lipzen A."/>
            <person name="Andreopoulos W."/>
            <person name="Pangilinan J."/>
            <person name="Riley R."/>
            <person name="Hundley H."/>
            <person name="Na H."/>
            <person name="Barry K."/>
            <person name="Grigoriev I.V."/>
            <person name="Stajich J.E."/>
            <person name="Kennedy P.G."/>
        </authorList>
    </citation>
    <scope>NUCLEOTIDE SEQUENCE</scope>
    <source>
        <strain evidence="1">FC423</strain>
    </source>
</reference>
<evidence type="ECO:0000313" key="1">
    <source>
        <dbReference type="EMBL" id="KAG2091536.1"/>
    </source>
</evidence>
<dbReference type="GeneID" id="64692599"/>
<evidence type="ECO:0000313" key="2">
    <source>
        <dbReference type="Proteomes" id="UP000823399"/>
    </source>
</evidence>
<feature type="non-terminal residue" evidence="1">
    <location>
        <position position="1"/>
    </location>
</feature>
<comment type="caution">
    <text evidence="1">The sequence shown here is derived from an EMBL/GenBank/DDBJ whole genome shotgun (WGS) entry which is preliminary data.</text>
</comment>
<dbReference type="RefSeq" id="XP_041286585.1">
    <property type="nucleotide sequence ID" value="XM_041430340.1"/>
</dbReference>
<protein>
    <submittedName>
        <fullName evidence="1">Uncharacterized protein</fullName>
    </submittedName>
</protein>
<feature type="non-terminal residue" evidence="1">
    <location>
        <position position="189"/>
    </location>
</feature>
<keyword evidence="2" id="KW-1185">Reference proteome</keyword>
<dbReference type="EMBL" id="JABBWM010000096">
    <property type="protein sequence ID" value="KAG2091536.1"/>
    <property type="molecule type" value="Genomic_DNA"/>
</dbReference>
<dbReference type="OrthoDB" id="3269403at2759"/>
<proteinExistence type="predicted"/>
<accession>A0A9P7JN36</accession>
<dbReference type="Proteomes" id="UP000823399">
    <property type="component" value="Unassembled WGS sequence"/>
</dbReference>